<gene>
    <name evidence="1" type="ORF">N0V87_003074</name>
</gene>
<sequence length="339" mass="39490">MVTLVDLLSSTYAPVQTMILPYLDVASVIALTRTSIAWLFEDAVVTAELNVISWNAAYSLFPCSTFIKKDSFMLKSFDEDDRTLLTQLTREGLKLRAASWFQQRIAWPDLVDNRDYNHLNYHDTLTRRRRIGDKYTWKLNLDVTGVVTPDMPTTVLESTTYRLYTTWRGANTLCISRYRLDFDENIRHPVLQYQYVTLAEDPGVGDGHLPRVDDIGRRDRKSHHSRRCDELIEYLDEATMLELAKITANLRPPQYSQLRHRTNKANDTRGKFTLPDSWTFYDDDVIAFLDRRWNEQQEIDERAEAIDSKHYLDSEDADEEDVKQLLKGLLKAMKAQSSY</sequence>
<dbReference type="AlphaFoldDB" id="A0A9W9C1Q5"/>
<organism evidence="1 2">
    <name type="scientific">Didymella glomerata</name>
    <dbReference type="NCBI Taxonomy" id="749621"/>
    <lineage>
        <taxon>Eukaryota</taxon>
        <taxon>Fungi</taxon>
        <taxon>Dikarya</taxon>
        <taxon>Ascomycota</taxon>
        <taxon>Pezizomycotina</taxon>
        <taxon>Dothideomycetes</taxon>
        <taxon>Pleosporomycetidae</taxon>
        <taxon>Pleosporales</taxon>
        <taxon>Pleosporineae</taxon>
        <taxon>Didymellaceae</taxon>
        <taxon>Didymella</taxon>
    </lineage>
</organism>
<protein>
    <submittedName>
        <fullName evidence="1">Uncharacterized protein</fullName>
    </submittedName>
</protein>
<dbReference type="EMBL" id="JAPEUV010000021">
    <property type="protein sequence ID" value="KAJ4339633.1"/>
    <property type="molecule type" value="Genomic_DNA"/>
</dbReference>
<dbReference type="OrthoDB" id="10025998at2759"/>
<proteinExistence type="predicted"/>
<accession>A0A9W9C1Q5</accession>
<evidence type="ECO:0000313" key="2">
    <source>
        <dbReference type="Proteomes" id="UP001140562"/>
    </source>
</evidence>
<reference evidence="1" key="1">
    <citation type="submission" date="2022-10" db="EMBL/GenBank/DDBJ databases">
        <title>Tapping the CABI collections for fungal endophytes: first genome assemblies for Collariella, Neodidymelliopsis, Ascochyta clinopodiicola, Didymella pomorum, Didymosphaeria variabile, Neocosmospora piperis and Neocucurbitaria cava.</title>
        <authorList>
            <person name="Hill R."/>
        </authorList>
    </citation>
    <scope>NUCLEOTIDE SEQUENCE</scope>
    <source>
        <strain evidence="1">IMI 360193</strain>
    </source>
</reference>
<keyword evidence="2" id="KW-1185">Reference proteome</keyword>
<dbReference type="Proteomes" id="UP001140562">
    <property type="component" value="Unassembled WGS sequence"/>
</dbReference>
<comment type="caution">
    <text evidence="1">The sequence shown here is derived from an EMBL/GenBank/DDBJ whole genome shotgun (WGS) entry which is preliminary data.</text>
</comment>
<evidence type="ECO:0000313" key="1">
    <source>
        <dbReference type="EMBL" id="KAJ4339633.1"/>
    </source>
</evidence>
<name>A0A9W9C1Q5_9PLEO</name>